<proteinExistence type="predicted"/>
<name>X1BLP2_9ZZZZ</name>
<dbReference type="AlphaFoldDB" id="X1BLP2"/>
<organism evidence="1">
    <name type="scientific">marine sediment metagenome</name>
    <dbReference type="NCBI Taxonomy" id="412755"/>
    <lineage>
        <taxon>unclassified sequences</taxon>
        <taxon>metagenomes</taxon>
        <taxon>ecological metagenomes</taxon>
    </lineage>
</organism>
<evidence type="ECO:0000313" key="1">
    <source>
        <dbReference type="EMBL" id="GAG73016.1"/>
    </source>
</evidence>
<dbReference type="EMBL" id="BART01001758">
    <property type="protein sequence ID" value="GAG73016.1"/>
    <property type="molecule type" value="Genomic_DNA"/>
</dbReference>
<feature type="non-terminal residue" evidence="1">
    <location>
        <position position="1"/>
    </location>
</feature>
<comment type="caution">
    <text evidence="1">The sequence shown here is derived from an EMBL/GenBank/DDBJ whole genome shotgun (WGS) entry which is preliminary data.</text>
</comment>
<reference evidence="1" key="1">
    <citation type="journal article" date="2014" name="Front. Microbiol.">
        <title>High frequency of phylogenetically diverse reductive dehalogenase-homologous genes in deep subseafloor sedimentary metagenomes.</title>
        <authorList>
            <person name="Kawai M."/>
            <person name="Futagami T."/>
            <person name="Toyoda A."/>
            <person name="Takaki Y."/>
            <person name="Nishi S."/>
            <person name="Hori S."/>
            <person name="Arai W."/>
            <person name="Tsubouchi T."/>
            <person name="Morono Y."/>
            <person name="Uchiyama I."/>
            <person name="Ito T."/>
            <person name="Fujiyama A."/>
            <person name="Inagaki F."/>
            <person name="Takami H."/>
        </authorList>
    </citation>
    <scope>NUCLEOTIDE SEQUENCE</scope>
    <source>
        <strain evidence="1">Expedition CK06-06</strain>
    </source>
</reference>
<accession>X1BLP2</accession>
<sequence length="76" mass="8617">NDFIENPQEKYLNSIIRKFSILTHNGIGFDTRDAQILFYKAVIDAEIRKKIIEAVGEDGIIALLKILNISAKSLKK</sequence>
<gene>
    <name evidence="1" type="ORF">S01H4_05903</name>
</gene>
<protein>
    <submittedName>
        <fullName evidence="1">Uncharacterized protein</fullName>
    </submittedName>
</protein>